<dbReference type="AlphaFoldDB" id="A6HR87"/>
<dbReference type="Proteomes" id="UP000234681">
    <property type="component" value="Chromosome 7"/>
</dbReference>
<dbReference type="EMBL" id="CH473950">
    <property type="protein sequence ID" value="EDM16335.1"/>
    <property type="molecule type" value="Genomic_DNA"/>
</dbReference>
<sequence length="38" mass="4458">MLCLTMGPESRDLWNETSVVRVESLFLFQKEIEDVQTL</sequence>
<evidence type="ECO:0000313" key="2">
    <source>
        <dbReference type="Proteomes" id="UP000234681"/>
    </source>
</evidence>
<protein>
    <submittedName>
        <fullName evidence="1">RCG59385</fullName>
    </submittedName>
</protein>
<name>A6HR87_RAT</name>
<reference evidence="1 2" key="1">
    <citation type="submission" date="2005-09" db="EMBL/GenBank/DDBJ databases">
        <authorList>
            <person name="Mural R.J."/>
            <person name="Li P.W."/>
            <person name="Adams M.D."/>
            <person name="Amanatides P.G."/>
            <person name="Baden-Tillson H."/>
            <person name="Barnstead M."/>
            <person name="Chin S.H."/>
            <person name="Dew I."/>
            <person name="Evans C.A."/>
            <person name="Ferriera S."/>
            <person name="Flanigan M."/>
            <person name="Fosler C."/>
            <person name="Glodek A."/>
            <person name="Gu Z."/>
            <person name="Holt R.A."/>
            <person name="Jennings D."/>
            <person name="Kraft C.L."/>
            <person name="Lu F."/>
            <person name="Nguyen T."/>
            <person name="Nusskern D.R."/>
            <person name="Pfannkoch C.M."/>
            <person name="Sitter C."/>
            <person name="Sutton G.G."/>
            <person name="Venter J.C."/>
            <person name="Wang Z."/>
            <person name="Woodage T."/>
            <person name="Zheng X.H."/>
            <person name="Zhong F."/>
        </authorList>
    </citation>
    <scope>NUCLEOTIDE SEQUENCE [LARGE SCALE GENOMIC DNA]</scope>
    <source>
        <strain>BN</strain>
        <strain evidence="2">Sprague-Dawley</strain>
    </source>
</reference>
<proteinExistence type="predicted"/>
<organism evidence="1 2">
    <name type="scientific">Rattus norvegicus</name>
    <name type="common">Rat</name>
    <dbReference type="NCBI Taxonomy" id="10116"/>
    <lineage>
        <taxon>Eukaryota</taxon>
        <taxon>Metazoa</taxon>
        <taxon>Chordata</taxon>
        <taxon>Craniata</taxon>
        <taxon>Vertebrata</taxon>
        <taxon>Euteleostomi</taxon>
        <taxon>Mammalia</taxon>
        <taxon>Eutheria</taxon>
        <taxon>Euarchontoglires</taxon>
        <taxon>Glires</taxon>
        <taxon>Rodentia</taxon>
        <taxon>Myomorpha</taxon>
        <taxon>Muroidea</taxon>
        <taxon>Muridae</taxon>
        <taxon>Murinae</taxon>
        <taxon>Rattus</taxon>
    </lineage>
</organism>
<accession>A6HR87</accession>
<gene>
    <name evidence="1" type="ORF">rCG_59385</name>
</gene>
<evidence type="ECO:0000313" key="1">
    <source>
        <dbReference type="EMBL" id="EDM16335.1"/>
    </source>
</evidence>